<accession>A0ABW3GBW7</accession>
<dbReference type="EC" id="2.3.1.-" evidence="4"/>
<dbReference type="EMBL" id="JBHTIL010000006">
    <property type="protein sequence ID" value="MFD0927799.1"/>
    <property type="molecule type" value="Genomic_DNA"/>
</dbReference>
<dbReference type="Pfam" id="PF00583">
    <property type="entry name" value="Acetyltransf_1"/>
    <property type="match status" value="1"/>
</dbReference>
<dbReference type="PANTHER" id="PTHR43877">
    <property type="entry name" value="AMINOALKYLPHOSPHONATE N-ACETYLTRANSFERASE-RELATED-RELATED"/>
    <property type="match status" value="1"/>
</dbReference>
<keyword evidence="5" id="KW-1185">Reference proteome</keyword>
<name>A0ABW3GBW7_9NOCA</name>
<dbReference type="RefSeq" id="WP_253648265.1">
    <property type="nucleotide sequence ID" value="NZ_BAAAMO010000001.1"/>
</dbReference>
<evidence type="ECO:0000313" key="4">
    <source>
        <dbReference type="EMBL" id="MFD0927799.1"/>
    </source>
</evidence>
<dbReference type="InterPro" id="IPR016181">
    <property type="entry name" value="Acyl_CoA_acyltransferase"/>
</dbReference>
<evidence type="ECO:0000256" key="2">
    <source>
        <dbReference type="ARBA" id="ARBA00023315"/>
    </source>
</evidence>
<dbReference type="GO" id="GO:0016746">
    <property type="term" value="F:acyltransferase activity"/>
    <property type="evidence" value="ECO:0007669"/>
    <property type="project" value="UniProtKB-KW"/>
</dbReference>
<dbReference type="PROSITE" id="PS51186">
    <property type="entry name" value="GNAT"/>
    <property type="match status" value="1"/>
</dbReference>
<dbReference type="InterPro" id="IPR000182">
    <property type="entry name" value="GNAT_dom"/>
</dbReference>
<dbReference type="Proteomes" id="UP001597068">
    <property type="component" value="Unassembled WGS sequence"/>
</dbReference>
<dbReference type="Gene3D" id="3.40.630.30">
    <property type="match status" value="1"/>
</dbReference>
<proteinExistence type="predicted"/>
<evidence type="ECO:0000313" key="5">
    <source>
        <dbReference type="Proteomes" id="UP001597068"/>
    </source>
</evidence>
<organism evidence="4 5">
    <name type="scientific">Williamsia deligens</name>
    <dbReference type="NCBI Taxonomy" id="321325"/>
    <lineage>
        <taxon>Bacteria</taxon>
        <taxon>Bacillati</taxon>
        <taxon>Actinomycetota</taxon>
        <taxon>Actinomycetes</taxon>
        <taxon>Mycobacteriales</taxon>
        <taxon>Nocardiaceae</taxon>
        <taxon>Williamsia</taxon>
    </lineage>
</organism>
<evidence type="ECO:0000259" key="3">
    <source>
        <dbReference type="PROSITE" id="PS51186"/>
    </source>
</evidence>
<evidence type="ECO:0000256" key="1">
    <source>
        <dbReference type="ARBA" id="ARBA00022679"/>
    </source>
</evidence>
<dbReference type="SUPFAM" id="SSF55729">
    <property type="entry name" value="Acyl-CoA N-acyltransferases (Nat)"/>
    <property type="match status" value="1"/>
</dbReference>
<sequence length="184" mass="19437">MTGVTTPAPTVETVTDPDLAEAVAAVAAATFPLACPPGTTSESTDAFIAANLTPAHFREHIVADDRDLLIGRDAGGAIVGYTLIVHGEPTDDEVREAVTPRPVSELSKVYVLESAHGSGTSHALVARSLQAAADRGSVAVWLGVSDVNMRAQRFYGKCGFVAVGRKSFWLGGIEERDYVMLREL</sequence>
<gene>
    <name evidence="4" type="ORF">ACFQ04_18835</name>
</gene>
<keyword evidence="1 4" id="KW-0808">Transferase</keyword>
<reference evidence="5" key="1">
    <citation type="journal article" date="2019" name="Int. J. Syst. Evol. Microbiol.">
        <title>The Global Catalogue of Microorganisms (GCM) 10K type strain sequencing project: providing services to taxonomists for standard genome sequencing and annotation.</title>
        <authorList>
            <consortium name="The Broad Institute Genomics Platform"/>
            <consortium name="The Broad Institute Genome Sequencing Center for Infectious Disease"/>
            <person name="Wu L."/>
            <person name="Ma J."/>
        </authorList>
    </citation>
    <scope>NUCLEOTIDE SEQUENCE [LARGE SCALE GENOMIC DNA]</scope>
    <source>
        <strain evidence="5">CCUG 50873</strain>
    </source>
</reference>
<comment type="caution">
    <text evidence="4">The sequence shown here is derived from an EMBL/GenBank/DDBJ whole genome shotgun (WGS) entry which is preliminary data.</text>
</comment>
<feature type="domain" description="N-acetyltransferase" evidence="3">
    <location>
        <begin position="9"/>
        <end position="184"/>
    </location>
</feature>
<protein>
    <submittedName>
        <fullName evidence="4">GNAT family N-acetyltransferase</fullName>
        <ecNumber evidence="4">2.3.1.-</ecNumber>
    </submittedName>
</protein>
<dbReference type="CDD" id="cd04301">
    <property type="entry name" value="NAT_SF"/>
    <property type="match status" value="1"/>
</dbReference>
<dbReference type="InterPro" id="IPR050832">
    <property type="entry name" value="Bact_Acetyltransf"/>
</dbReference>
<keyword evidence="2 4" id="KW-0012">Acyltransferase</keyword>